<comment type="subcellular location">
    <subcellularLocation>
        <location evidence="3">Cell junction</location>
    </subcellularLocation>
    <subcellularLocation>
        <location evidence="2">Cytoplasm</location>
        <location evidence="2">Cytoskeleton</location>
    </subcellularLocation>
    <subcellularLocation>
        <location evidence="1">Endomembrane system</location>
        <topology evidence="1">Peripheral membrane protein</topology>
    </subcellularLocation>
</comment>
<sequence>MGEKVGNAEVLVGGSGGTWHQARLTLEGDLLFVTLTDLDDLSAVQGSDGEGGPTEVPEPIASQKRVVQICKSDNNGLGISIKGGRENKMPILISKIFKGMAADMTENLYVGDAILSVNGEDLKEATHDEAVRALKRAGKVVTLEVVPSFYITVKYLREVTPYFRKASVMADIGWELQSGFLGAENGFLASDEERRSPVMTNGPDTRSVPLLFCHLTRNFKCDESNSLELHSPDRLHSLVLRCPLEADVVSWYNALHSTLDRLTSAALAHANRVLGDVLDKATIHHIGWLKLKLDQGKDEWEPQFCAVTDHDMILFQEVPWTKEAWANPLVFYPLLATRIVNSSQKGSLGGSEPITMTMRCGTQEGVSTSVFQHDTHRDLATWVKVLVHGAHTAVQRQKEVACYCEWRGVEAKLVLHHEEGFTLLATHEGAGSGRGRVLWSQPFHKLVMSSDDGARLIWLRFDGDMEVELDLKTNPKPFVFILHTFLSAKVHQQTLTS</sequence>
<evidence type="ECO:0000259" key="14">
    <source>
        <dbReference type="PROSITE" id="PS50003"/>
    </source>
</evidence>
<dbReference type="SMART" id="SM00228">
    <property type="entry name" value="PDZ"/>
    <property type="match status" value="1"/>
</dbReference>
<accession>A0A0P4W9L2</accession>
<dbReference type="Pfam" id="PF00169">
    <property type="entry name" value="PH"/>
    <property type="match status" value="1"/>
</dbReference>
<dbReference type="EMBL" id="GDRN01080325">
    <property type="protein sequence ID" value="JAI62241.1"/>
    <property type="molecule type" value="Transcribed_RNA"/>
</dbReference>
<dbReference type="InterPro" id="IPR036034">
    <property type="entry name" value="PDZ_sf"/>
</dbReference>
<feature type="domain" description="PDZ" evidence="15">
    <location>
        <begin position="66"/>
        <end position="149"/>
    </location>
</feature>
<dbReference type="PANTHER" id="PTHR10554:SF12">
    <property type="entry name" value="IP02644P"/>
    <property type="match status" value="1"/>
</dbReference>
<dbReference type="FunFam" id="2.30.42.10:FF:000052">
    <property type="entry name" value="Syntrophin beta 1"/>
    <property type="match status" value="1"/>
</dbReference>
<keyword evidence="7" id="KW-0677">Repeat</keyword>
<evidence type="ECO:0000256" key="1">
    <source>
        <dbReference type="ARBA" id="ARBA00004184"/>
    </source>
</evidence>
<dbReference type="EMBL" id="GDRN01080321">
    <property type="protein sequence ID" value="JAI62245.1"/>
    <property type="molecule type" value="Transcribed_RNA"/>
</dbReference>
<dbReference type="Pfam" id="PF00595">
    <property type="entry name" value="PDZ"/>
    <property type="match status" value="1"/>
</dbReference>
<dbReference type="Gene3D" id="2.30.29.30">
    <property type="entry name" value="Pleckstrin-homology domain (PH domain)/Phosphotyrosine-binding domain (PTB)"/>
    <property type="match status" value="1"/>
</dbReference>
<evidence type="ECO:0000256" key="7">
    <source>
        <dbReference type="ARBA" id="ARBA00022737"/>
    </source>
</evidence>
<evidence type="ECO:0000256" key="13">
    <source>
        <dbReference type="ARBA" id="ARBA00023212"/>
    </source>
</evidence>
<keyword evidence="13" id="KW-0206">Cytoskeleton</keyword>
<dbReference type="SUPFAM" id="SSF50156">
    <property type="entry name" value="PDZ domain-like"/>
    <property type="match status" value="1"/>
</dbReference>
<dbReference type="GO" id="GO:0012505">
    <property type="term" value="C:endomembrane system"/>
    <property type="evidence" value="ECO:0007669"/>
    <property type="project" value="UniProtKB-SubCell"/>
</dbReference>
<keyword evidence="9" id="KW-0112">Calmodulin-binding</keyword>
<proteinExistence type="inferred from homology"/>
<dbReference type="PROSITE" id="PS50003">
    <property type="entry name" value="PH_DOMAIN"/>
    <property type="match status" value="1"/>
</dbReference>
<dbReference type="InterPro" id="IPR041428">
    <property type="entry name" value="PHsplit_syntrophin"/>
</dbReference>
<dbReference type="CDD" id="cd06801">
    <property type="entry name" value="PDZ_syntrophin-like"/>
    <property type="match status" value="1"/>
</dbReference>
<dbReference type="InterPro" id="IPR001849">
    <property type="entry name" value="PH_domain"/>
</dbReference>
<keyword evidence="6" id="KW-0597">Phosphoprotein</keyword>
<keyword evidence="5" id="KW-0963">Cytoplasm</keyword>
<evidence type="ECO:0000313" key="16">
    <source>
        <dbReference type="EMBL" id="JAI62244.1"/>
    </source>
</evidence>
<evidence type="ECO:0000256" key="10">
    <source>
        <dbReference type="ARBA" id="ARBA00022949"/>
    </source>
</evidence>
<evidence type="ECO:0000256" key="5">
    <source>
        <dbReference type="ARBA" id="ARBA00022490"/>
    </source>
</evidence>
<dbReference type="AlphaFoldDB" id="A0A0P4W9L2"/>
<comment type="similarity">
    <text evidence="4">Belongs to the syntrophin family.</text>
</comment>
<evidence type="ECO:0000256" key="12">
    <source>
        <dbReference type="ARBA" id="ARBA00023203"/>
    </source>
</evidence>
<dbReference type="Pfam" id="PF23012">
    <property type="entry name" value="Syntrophin_4th"/>
    <property type="match status" value="1"/>
</dbReference>
<dbReference type="SUPFAM" id="SSF50729">
    <property type="entry name" value="PH domain-like"/>
    <property type="match status" value="1"/>
</dbReference>
<reference evidence="16" key="1">
    <citation type="submission" date="2015-09" db="EMBL/GenBank/DDBJ databases">
        <title>Scylla olivacea transcriptome.</title>
        <authorList>
            <person name="Ikhwanuddin M."/>
        </authorList>
    </citation>
    <scope>NUCLEOTIDE SEQUENCE</scope>
</reference>
<evidence type="ECO:0000256" key="4">
    <source>
        <dbReference type="ARBA" id="ARBA00010798"/>
    </source>
</evidence>
<dbReference type="Pfam" id="PF18012">
    <property type="entry name" value="PH_17"/>
    <property type="match status" value="1"/>
</dbReference>
<name>A0A0P4W9L2_SCYOL</name>
<dbReference type="GO" id="GO:0005516">
    <property type="term" value="F:calmodulin binding"/>
    <property type="evidence" value="ECO:0007669"/>
    <property type="project" value="UniProtKB-KW"/>
</dbReference>
<dbReference type="GO" id="GO:0005856">
    <property type="term" value="C:cytoskeleton"/>
    <property type="evidence" value="ECO:0007669"/>
    <property type="project" value="UniProtKB-SubCell"/>
</dbReference>
<evidence type="ECO:0000256" key="3">
    <source>
        <dbReference type="ARBA" id="ARBA00004282"/>
    </source>
</evidence>
<evidence type="ECO:0000256" key="8">
    <source>
        <dbReference type="ARBA" id="ARBA00022837"/>
    </source>
</evidence>
<dbReference type="InterPro" id="IPR011993">
    <property type="entry name" value="PH-like_dom_sf"/>
</dbReference>
<keyword evidence="10" id="KW-0965">Cell junction</keyword>
<evidence type="ECO:0000259" key="15">
    <source>
        <dbReference type="PROSITE" id="PS50106"/>
    </source>
</evidence>
<evidence type="ECO:0000256" key="11">
    <source>
        <dbReference type="ARBA" id="ARBA00023136"/>
    </source>
</evidence>
<organism evidence="16">
    <name type="scientific">Scylla olivacea</name>
    <name type="common">Orange mud crab</name>
    <name type="synonym">Cancer olivacea</name>
    <dbReference type="NCBI Taxonomy" id="85551"/>
    <lineage>
        <taxon>Eukaryota</taxon>
        <taxon>Metazoa</taxon>
        <taxon>Ecdysozoa</taxon>
        <taxon>Arthropoda</taxon>
        <taxon>Crustacea</taxon>
        <taxon>Multicrustacea</taxon>
        <taxon>Malacostraca</taxon>
        <taxon>Eumalacostraca</taxon>
        <taxon>Eucarida</taxon>
        <taxon>Decapoda</taxon>
        <taxon>Pleocyemata</taxon>
        <taxon>Brachyura</taxon>
        <taxon>Eubrachyura</taxon>
        <taxon>Portunoidea</taxon>
        <taxon>Portunidae</taxon>
        <taxon>Portuninae</taxon>
        <taxon>Scylla</taxon>
    </lineage>
</organism>
<feature type="domain" description="PH" evidence="14">
    <location>
        <begin position="282"/>
        <end position="391"/>
    </location>
</feature>
<dbReference type="PANTHER" id="PTHR10554">
    <property type="entry name" value="SYNTROPHIN"/>
    <property type="match status" value="1"/>
</dbReference>
<dbReference type="EMBL" id="GDRN01080323">
    <property type="protein sequence ID" value="JAI62243.1"/>
    <property type="molecule type" value="Transcribed_RNA"/>
</dbReference>
<evidence type="ECO:0000256" key="9">
    <source>
        <dbReference type="ARBA" id="ARBA00022860"/>
    </source>
</evidence>
<dbReference type="EMBL" id="GDRN01080322">
    <property type="protein sequence ID" value="JAI62244.1"/>
    <property type="molecule type" value="Transcribed_RNA"/>
</dbReference>
<dbReference type="PROSITE" id="PS50106">
    <property type="entry name" value="PDZ"/>
    <property type="match status" value="1"/>
</dbReference>
<dbReference type="GO" id="GO:0003779">
    <property type="term" value="F:actin binding"/>
    <property type="evidence" value="ECO:0007669"/>
    <property type="project" value="UniProtKB-KW"/>
</dbReference>
<dbReference type="GO" id="GO:0016010">
    <property type="term" value="C:dystrophin-associated glycoprotein complex"/>
    <property type="evidence" value="ECO:0007669"/>
    <property type="project" value="TreeGrafter"/>
</dbReference>
<dbReference type="InterPro" id="IPR015482">
    <property type="entry name" value="Syntrophin"/>
</dbReference>
<evidence type="ECO:0000256" key="6">
    <source>
        <dbReference type="ARBA" id="ARBA00022553"/>
    </source>
</evidence>
<dbReference type="GO" id="GO:0070161">
    <property type="term" value="C:anchoring junction"/>
    <property type="evidence" value="ECO:0007669"/>
    <property type="project" value="UniProtKB-SubCell"/>
</dbReference>
<dbReference type="Gene3D" id="2.30.42.10">
    <property type="match status" value="1"/>
</dbReference>
<dbReference type="GO" id="GO:0005198">
    <property type="term" value="F:structural molecule activity"/>
    <property type="evidence" value="ECO:0007669"/>
    <property type="project" value="InterPro"/>
</dbReference>
<keyword evidence="12" id="KW-0009">Actin-binding</keyword>
<keyword evidence="8" id="KW-0106">Calcium</keyword>
<dbReference type="InterPro" id="IPR055108">
    <property type="entry name" value="Syntrophin_4th"/>
</dbReference>
<evidence type="ECO:0008006" key="17">
    <source>
        <dbReference type="Google" id="ProtNLM"/>
    </source>
</evidence>
<evidence type="ECO:0000256" key="2">
    <source>
        <dbReference type="ARBA" id="ARBA00004245"/>
    </source>
</evidence>
<protein>
    <recommendedName>
        <fullName evidence="17">PDZ domain-containing protein</fullName>
    </recommendedName>
</protein>
<keyword evidence="11" id="KW-0472">Membrane</keyword>
<dbReference type="InterPro" id="IPR001478">
    <property type="entry name" value="PDZ"/>
</dbReference>